<dbReference type="SUPFAM" id="SSF55874">
    <property type="entry name" value="ATPase domain of HSP90 chaperone/DNA topoisomerase II/histidine kinase"/>
    <property type="match status" value="1"/>
</dbReference>
<dbReference type="InterPro" id="IPR003661">
    <property type="entry name" value="HisK_dim/P_dom"/>
</dbReference>
<dbReference type="SMART" id="SM00091">
    <property type="entry name" value="PAS"/>
    <property type="match status" value="1"/>
</dbReference>
<dbReference type="SUPFAM" id="SSF158472">
    <property type="entry name" value="HAMP domain-like"/>
    <property type="match status" value="1"/>
</dbReference>
<dbReference type="PROSITE" id="PS50113">
    <property type="entry name" value="PAC"/>
    <property type="match status" value="1"/>
</dbReference>
<dbReference type="PANTHER" id="PTHR45453:SF1">
    <property type="entry name" value="PHOSPHATE REGULON SENSOR PROTEIN PHOR"/>
    <property type="match status" value="1"/>
</dbReference>
<dbReference type="EMBL" id="JBHSQV010000161">
    <property type="protein sequence ID" value="MFC5987389.1"/>
    <property type="molecule type" value="Genomic_DNA"/>
</dbReference>
<dbReference type="InterPro" id="IPR036890">
    <property type="entry name" value="HATPase_C_sf"/>
</dbReference>
<reference evidence="20" key="1">
    <citation type="journal article" date="2019" name="Int. J. Syst. Evol. Microbiol.">
        <title>The Global Catalogue of Microorganisms (GCM) 10K type strain sequencing project: providing services to taxonomists for standard genome sequencing and annotation.</title>
        <authorList>
            <consortium name="The Broad Institute Genomics Platform"/>
            <consortium name="The Broad Institute Genome Sequencing Center for Infectious Disease"/>
            <person name="Wu L."/>
            <person name="Ma J."/>
        </authorList>
    </citation>
    <scope>NUCLEOTIDE SEQUENCE [LARGE SCALE GENOMIC DNA]</scope>
    <source>
        <strain evidence="20">CCM 8749</strain>
    </source>
</reference>
<dbReference type="Gene3D" id="3.30.565.10">
    <property type="entry name" value="Histidine kinase-like ATPase, C-terminal domain"/>
    <property type="match status" value="1"/>
</dbReference>
<keyword evidence="12" id="KW-0902">Two-component regulatory system</keyword>
<dbReference type="NCBIfam" id="NF033092">
    <property type="entry name" value="HK_WalK"/>
    <property type="match status" value="1"/>
</dbReference>
<dbReference type="PROSITE" id="PS50885">
    <property type="entry name" value="HAMP"/>
    <property type="match status" value="1"/>
</dbReference>
<dbReference type="InterPro" id="IPR036097">
    <property type="entry name" value="HisK_dim/P_sf"/>
</dbReference>
<dbReference type="InterPro" id="IPR003660">
    <property type="entry name" value="HAMP_dom"/>
</dbReference>
<dbReference type="Pfam" id="PF13426">
    <property type="entry name" value="PAS_9"/>
    <property type="match status" value="1"/>
</dbReference>
<feature type="transmembrane region" description="Helical" evidence="14">
    <location>
        <begin position="12"/>
        <end position="34"/>
    </location>
</feature>
<dbReference type="RefSeq" id="WP_379894757.1">
    <property type="nucleotide sequence ID" value="NZ_CBCSCT010000042.1"/>
</dbReference>
<feature type="domain" description="Histidine kinase" evidence="15">
    <location>
        <begin position="386"/>
        <end position="605"/>
    </location>
</feature>
<evidence type="ECO:0000256" key="11">
    <source>
        <dbReference type="ARBA" id="ARBA00022989"/>
    </source>
</evidence>
<dbReference type="PANTHER" id="PTHR45453">
    <property type="entry name" value="PHOSPHATE REGULON SENSOR PROTEIN PHOR"/>
    <property type="match status" value="1"/>
</dbReference>
<evidence type="ECO:0000256" key="10">
    <source>
        <dbReference type="ARBA" id="ARBA00022840"/>
    </source>
</evidence>
<evidence type="ECO:0000256" key="14">
    <source>
        <dbReference type="SAM" id="Phobius"/>
    </source>
</evidence>
<evidence type="ECO:0000256" key="3">
    <source>
        <dbReference type="ARBA" id="ARBA00012438"/>
    </source>
</evidence>
<keyword evidence="11 14" id="KW-1133">Transmembrane helix</keyword>
<dbReference type="SUPFAM" id="SSF103190">
    <property type="entry name" value="Sensory domain-like"/>
    <property type="match status" value="1"/>
</dbReference>
<protein>
    <recommendedName>
        <fullName evidence="3">histidine kinase</fullName>
        <ecNumber evidence="3">2.7.13.3</ecNumber>
    </recommendedName>
</protein>
<dbReference type="PROSITE" id="PS50109">
    <property type="entry name" value="HIS_KIN"/>
    <property type="match status" value="1"/>
</dbReference>
<gene>
    <name evidence="19" type="primary">walK</name>
    <name evidence="19" type="ORF">ACFPXP_13340</name>
</gene>
<dbReference type="Gene3D" id="1.10.8.500">
    <property type="entry name" value="HAMP domain in histidine kinase"/>
    <property type="match status" value="1"/>
</dbReference>
<dbReference type="InterPro" id="IPR050351">
    <property type="entry name" value="BphY/WalK/GraS-like"/>
</dbReference>
<evidence type="ECO:0000256" key="13">
    <source>
        <dbReference type="ARBA" id="ARBA00023136"/>
    </source>
</evidence>
<accession>A0ABW1IRI9</accession>
<evidence type="ECO:0000256" key="8">
    <source>
        <dbReference type="ARBA" id="ARBA00022741"/>
    </source>
</evidence>
<keyword evidence="9 19" id="KW-0418">Kinase</keyword>
<comment type="subcellular location">
    <subcellularLocation>
        <location evidence="2">Cell membrane</location>
        <topology evidence="2">Multi-pass membrane protein</topology>
    </subcellularLocation>
</comment>
<dbReference type="Gene3D" id="1.10.287.130">
    <property type="match status" value="1"/>
</dbReference>
<dbReference type="SUPFAM" id="SSF47384">
    <property type="entry name" value="Homodimeric domain of signal transducing histidine kinase"/>
    <property type="match status" value="1"/>
</dbReference>
<evidence type="ECO:0000313" key="20">
    <source>
        <dbReference type="Proteomes" id="UP001596250"/>
    </source>
</evidence>
<feature type="domain" description="HAMP" evidence="18">
    <location>
        <begin position="205"/>
        <end position="257"/>
    </location>
</feature>
<dbReference type="Pfam" id="PF02518">
    <property type="entry name" value="HATPase_c"/>
    <property type="match status" value="1"/>
</dbReference>
<dbReference type="InterPro" id="IPR000700">
    <property type="entry name" value="PAS-assoc_C"/>
</dbReference>
<evidence type="ECO:0000256" key="12">
    <source>
        <dbReference type="ARBA" id="ARBA00023012"/>
    </source>
</evidence>
<comment type="catalytic activity">
    <reaction evidence="1">
        <text>ATP + protein L-histidine = ADP + protein N-phospho-L-histidine.</text>
        <dbReference type="EC" id="2.7.13.3"/>
    </reaction>
</comment>
<keyword evidence="20" id="KW-1185">Reference proteome</keyword>
<dbReference type="InterPro" id="IPR005467">
    <property type="entry name" value="His_kinase_dom"/>
</dbReference>
<evidence type="ECO:0000313" key="19">
    <source>
        <dbReference type="EMBL" id="MFC5987389.1"/>
    </source>
</evidence>
<feature type="domain" description="PAC" evidence="17">
    <location>
        <begin position="326"/>
        <end position="382"/>
    </location>
</feature>
<keyword evidence="13 14" id="KW-0472">Membrane</keyword>
<feature type="domain" description="PAS" evidence="16">
    <location>
        <begin position="262"/>
        <end position="339"/>
    </location>
</feature>
<keyword evidence="10" id="KW-0067">ATP-binding</keyword>
<dbReference type="InterPro" id="IPR057640">
    <property type="entry name" value="Cache_WalK"/>
</dbReference>
<evidence type="ECO:0000259" key="18">
    <source>
        <dbReference type="PROSITE" id="PS50885"/>
    </source>
</evidence>
<dbReference type="GO" id="GO:0004673">
    <property type="term" value="F:protein histidine kinase activity"/>
    <property type="evidence" value="ECO:0007669"/>
    <property type="project" value="UniProtKB-EC"/>
</dbReference>
<keyword evidence="8" id="KW-0547">Nucleotide-binding</keyword>
<dbReference type="InterPro" id="IPR029151">
    <property type="entry name" value="Sensor-like_sf"/>
</dbReference>
<evidence type="ECO:0000259" key="17">
    <source>
        <dbReference type="PROSITE" id="PS50113"/>
    </source>
</evidence>
<sequence length="612" mass="67964">MKRLRFYQSIQIKLIIIYVLLILIAMQLIGVYFVRTMENSFRNNFSEDLNSKASLLAEYVRPYLSTRPENKDEDGPAAGESSLSDVVNNFNQIIGAEIQVIDMNGMILSSTMYGGDIGQKNTDPLISRALQGIKNQEREVIDAFNVRKSALALPVKEGSKTIGAVYILASMEELLGTIDSINQIFLAGTIIALALTAILGIILSNTITAPIKVITRRATAMAEGDFNQKVQVIGNDEIGQLGHAFNYMTQRLKEALSSIEEEKDKLASILSNMRDGVVAADEAGRIILMNRRALQMLQTSELQVSGKDVGEVLKLPEGSSDLSEGYTAHTALMDIVRDELPEPLKVRLTFTPIKRRHGGIAGTIIVLQDVTEQEKLEQSRREFVANVSHELRTPLTTIKSYLEALDEGAMHDPELASKFIGVTRNETERMIRLVSDLLHLSRFDSKQAILHREPTDIREMLEVVSDRFSFQLLQKHITIELDTASDLPLGDLDSDAIDQVLDNLVSNAIKYTPDGGSIRLSARLKEDHWIEVQIADTGQGIPKKDLERIFERFYRVDKARSRNMGGTGLGLSIAREIVRAHGGNIRIDSEMNKGTTVTFTLPAEEKEVSSIA</sequence>
<name>A0ABW1IRI9_9BACL</name>
<dbReference type="InterPro" id="IPR035965">
    <property type="entry name" value="PAS-like_dom_sf"/>
</dbReference>
<evidence type="ECO:0000259" key="15">
    <source>
        <dbReference type="PROSITE" id="PS50109"/>
    </source>
</evidence>
<dbReference type="EC" id="2.7.13.3" evidence="3"/>
<dbReference type="InterPro" id="IPR003594">
    <property type="entry name" value="HATPase_dom"/>
</dbReference>
<dbReference type="CDD" id="cd06225">
    <property type="entry name" value="HAMP"/>
    <property type="match status" value="1"/>
</dbReference>
<dbReference type="CDD" id="cd00075">
    <property type="entry name" value="HATPase"/>
    <property type="match status" value="1"/>
</dbReference>
<evidence type="ECO:0000256" key="1">
    <source>
        <dbReference type="ARBA" id="ARBA00000085"/>
    </source>
</evidence>
<evidence type="ECO:0000256" key="7">
    <source>
        <dbReference type="ARBA" id="ARBA00022692"/>
    </source>
</evidence>
<dbReference type="SMART" id="SM00304">
    <property type="entry name" value="HAMP"/>
    <property type="match status" value="1"/>
</dbReference>
<evidence type="ECO:0000256" key="4">
    <source>
        <dbReference type="ARBA" id="ARBA00022475"/>
    </source>
</evidence>
<dbReference type="Pfam" id="PF00672">
    <property type="entry name" value="HAMP"/>
    <property type="match status" value="1"/>
</dbReference>
<dbReference type="CDD" id="cd00082">
    <property type="entry name" value="HisKA"/>
    <property type="match status" value="1"/>
</dbReference>
<feature type="transmembrane region" description="Helical" evidence="14">
    <location>
        <begin position="184"/>
        <end position="207"/>
    </location>
</feature>
<keyword evidence="6 19" id="KW-0808">Transferase</keyword>
<dbReference type="InterPro" id="IPR000014">
    <property type="entry name" value="PAS"/>
</dbReference>
<dbReference type="Gene3D" id="3.30.450.20">
    <property type="entry name" value="PAS domain"/>
    <property type="match status" value="2"/>
</dbReference>
<evidence type="ECO:0000259" key="16">
    <source>
        <dbReference type="PROSITE" id="PS50112"/>
    </source>
</evidence>
<comment type="caution">
    <text evidence="19">The sequence shown here is derived from an EMBL/GenBank/DDBJ whole genome shotgun (WGS) entry which is preliminary data.</text>
</comment>
<dbReference type="Pfam" id="PF00512">
    <property type="entry name" value="HisKA"/>
    <property type="match status" value="1"/>
</dbReference>
<evidence type="ECO:0000256" key="2">
    <source>
        <dbReference type="ARBA" id="ARBA00004651"/>
    </source>
</evidence>
<keyword evidence="4" id="KW-1003">Cell membrane</keyword>
<dbReference type="Proteomes" id="UP001596250">
    <property type="component" value="Unassembled WGS sequence"/>
</dbReference>
<evidence type="ECO:0000256" key="9">
    <source>
        <dbReference type="ARBA" id="ARBA00022777"/>
    </source>
</evidence>
<dbReference type="InterPro" id="IPR004358">
    <property type="entry name" value="Sig_transdc_His_kin-like_C"/>
</dbReference>
<dbReference type="Pfam" id="PF23846">
    <property type="entry name" value="Cache_WalK"/>
    <property type="match status" value="1"/>
</dbReference>
<evidence type="ECO:0000256" key="6">
    <source>
        <dbReference type="ARBA" id="ARBA00022679"/>
    </source>
</evidence>
<dbReference type="PRINTS" id="PR00344">
    <property type="entry name" value="BCTRLSENSOR"/>
</dbReference>
<dbReference type="SMART" id="SM00387">
    <property type="entry name" value="HATPase_c"/>
    <property type="match status" value="1"/>
</dbReference>
<keyword evidence="5" id="KW-0597">Phosphoprotein</keyword>
<dbReference type="SUPFAM" id="SSF55785">
    <property type="entry name" value="PYP-like sensor domain (PAS domain)"/>
    <property type="match status" value="1"/>
</dbReference>
<dbReference type="CDD" id="cd00130">
    <property type="entry name" value="PAS"/>
    <property type="match status" value="1"/>
</dbReference>
<dbReference type="NCBIfam" id="TIGR00229">
    <property type="entry name" value="sensory_box"/>
    <property type="match status" value="1"/>
</dbReference>
<proteinExistence type="predicted"/>
<evidence type="ECO:0000256" key="5">
    <source>
        <dbReference type="ARBA" id="ARBA00022553"/>
    </source>
</evidence>
<dbReference type="SMART" id="SM00388">
    <property type="entry name" value="HisKA"/>
    <property type="match status" value="1"/>
</dbReference>
<keyword evidence="7 14" id="KW-0812">Transmembrane</keyword>
<dbReference type="InterPro" id="IPR049814">
    <property type="entry name" value="Resp_reg_WalK"/>
</dbReference>
<organism evidence="19 20">
    <name type="scientific">Marinicrinis lubricantis</name>
    <dbReference type="NCBI Taxonomy" id="2086470"/>
    <lineage>
        <taxon>Bacteria</taxon>
        <taxon>Bacillati</taxon>
        <taxon>Bacillota</taxon>
        <taxon>Bacilli</taxon>
        <taxon>Bacillales</taxon>
        <taxon>Paenibacillaceae</taxon>
    </lineage>
</organism>
<dbReference type="PROSITE" id="PS50112">
    <property type="entry name" value="PAS"/>
    <property type="match status" value="1"/>
</dbReference>